<dbReference type="InterPro" id="IPR042099">
    <property type="entry name" value="ANL_N_sf"/>
</dbReference>
<gene>
    <name evidence="5" type="ORF">BCR39DRAFT_564835</name>
</gene>
<feature type="domain" description="AMP-binding enzyme C-terminal" evidence="4">
    <location>
        <begin position="439"/>
        <end position="523"/>
    </location>
</feature>
<feature type="domain" description="AMP-dependent synthetase/ligase" evidence="3">
    <location>
        <begin position="43"/>
        <end position="387"/>
    </location>
</feature>
<evidence type="ECO:0000259" key="3">
    <source>
        <dbReference type="Pfam" id="PF00501"/>
    </source>
</evidence>
<evidence type="ECO:0000256" key="1">
    <source>
        <dbReference type="ARBA" id="ARBA00006432"/>
    </source>
</evidence>
<dbReference type="InterPro" id="IPR025110">
    <property type="entry name" value="AMP-bd_C"/>
</dbReference>
<sequence>MNTFHYLFPPKQKGRPPRFYAPPDPHSLAFVDGLTGRKLYREEIPVQAAWASNGLRTSGVKRGDVVCIFGLNSLEWISANYTILATEAIVSPANAAYQPHELLHQLVDSGAKAIFVAPALLPVLHAALDQAPEDLPLIRKRIFLLCPPDEKPVDTPYRCIEELWDKAAGTRRLTATEDMNTSYLCYSSGTTGLAKGVETSHHNMTSQLQLLRAPYEKLDYRDRILGVLPFSHIYGLTLLVHQPLTTGTPVVILPKWDEIKVLESIEKYKISWSLFVPPMLIALVNSKHFDNYDLSSLHGIQTGAAPCSPELIRAFESRFPIGYGLTETSPVTHVMQVREGSQHQGSIGCIAPTYQARLVDPVSGVDVQIGEPGELWVRGPSVMKGYWKNIEATRNAFAPGGWFKTGDIATVDDDGYFHIVDRLKELIKYKGFQVPPADLESTLLGHPRVADAGVIGIYSHAQATELPRAYIVPKGGLDKLSPAQQQQLADQVAQWIDDRVSNHKRLRGGVVCVDAIPKSPSGKILRKELRERAKSELGVEAIAALAKRQPKNSQGATAEEPVKAKL</sequence>
<reference evidence="5 6" key="1">
    <citation type="submission" date="2016-07" db="EMBL/GenBank/DDBJ databases">
        <title>Pervasive Adenine N6-methylation of Active Genes in Fungi.</title>
        <authorList>
            <consortium name="DOE Joint Genome Institute"/>
            <person name="Mondo S.J."/>
            <person name="Dannebaum R.O."/>
            <person name="Kuo R.C."/>
            <person name="Labutti K."/>
            <person name="Haridas S."/>
            <person name="Kuo A."/>
            <person name="Salamov A."/>
            <person name="Ahrendt S.R."/>
            <person name="Lipzen A."/>
            <person name="Sullivan W."/>
            <person name="Andreopoulos W.B."/>
            <person name="Clum A."/>
            <person name="Lindquist E."/>
            <person name="Daum C."/>
            <person name="Ramamoorthy G.K."/>
            <person name="Gryganskyi A."/>
            <person name="Culley D."/>
            <person name="Magnuson J.K."/>
            <person name="James T.Y."/>
            <person name="O'Malley M.A."/>
            <person name="Stajich J.E."/>
            <person name="Spatafora J.W."/>
            <person name="Visel A."/>
            <person name="Grigoriev I.V."/>
        </authorList>
    </citation>
    <scope>NUCLEOTIDE SEQUENCE [LARGE SCALE GENOMIC DNA]</scope>
    <source>
        <strain evidence="5 6">68-887.2</strain>
    </source>
</reference>
<keyword evidence="6" id="KW-1185">Reference proteome</keyword>
<dbReference type="PANTHER" id="PTHR24096:SF149">
    <property type="entry name" value="AMP-BINDING DOMAIN-CONTAINING PROTEIN-RELATED"/>
    <property type="match status" value="1"/>
</dbReference>
<dbReference type="Pfam" id="PF00501">
    <property type="entry name" value="AMP-binding"/>
    <property type="match status" value="1"/>
</dbReference>
<comment type="caution">
    <text evidence="5">The sequence shown here is derived from an EMBL/GenBank/DDBJ whole genome shotgun (WGS) entry which is preliminary data.</text>
</comment>
<dbReference type="Pfam" id="PF13193">
    <property type="entry name" value="AMP-binding_C"/>
    <property type="match status" value="1"/>
</dbReference>
<dbReference type="CDD" id="cd05911">
    <property type="entry name" value="Firefly_Luc_like"/>
    <property type="match status" value="1"/>
</dbReference>
<protein>
    <submittedName>
        <fullName evidence="5">Putative AMP binding protein</fullName>
    </submittedName>
</protein>
<dbReference type="Gene3D" id="3.40.50.12780">
    <property type="entry name" value="N-terminal domain of ligase-like"/>
    <property type="match status" value="1"/>
</dbReference>
<dbReference type="InterPro" id="IPR020845">
    <property type="entry name" value="AMP-binding_CS"/>
</dbReference>
<evidence type="ECO:0000259" key="4">
    <source>
        <dbReference type="Pfam" id="PF13193"/>
    </source>
</evidence>
<name>A0A1Y2B749_9TREE</name>
<proteinExistence type="inferred from homology"/>
<dbReference type="AlphaFoldDB" id="A0A1Y2B749"/>
<evidence type="ECO:0000313" key="5">
    <source>
        <dbReference type="EMBL" id="ORY30554.1"/>
    </source>
</evidence>
<dbReference type="InterPro" id="IPR000873">
    <property type="entry name" value="AMP-dep_synth/lig_dom"/>
</dbReference>
<evidence type="ECO:0000256" key="2">
    <source>
        <dbReference type="ARBA" id="ARBA00022598"/>
    </source>
</evidence>
<dbReference type="PROSITE" id="PS00455">
    <property type="entry name" value="AMP_BINDING"/>
    <property type="match status" value="1"/>
</dbReference>
<comment type="similarity">
    <text evidence="1">Belongs to the ATP-dependent AMP-binding enzyme family.</text>
</comment>
<dbReference type="PANTHER" id="PTHR24096">
    <property type="entry name" value="LONG-CHAIN-FATTY-ACID--COA LIGASE"/>
    <property type="match status" value="1"/>
</dbReference>
<organism evidence="5 6">
    <name type="scientific">Naematelia encephala</name>
    <dbReference type="NCBI Taxonomy" id="71784"/>
    <lineage>
        <taxon>Eukaryota</taxon>
        <taxon>Fungi</taxon>
        <taxon>Dikarya</taxon>
        <taxon>Basidiomycota</taxon>
        <taxon>Agaricomycotina</taxon>
        <taxon>Tremellomycetes</taxon>
        <taxon>Tremellales</taxon>
        <taxon>Naemateliaceae</taxon>
        <taxon>Naematelia</taxon>
    </lineage>
</organism>
<dbReference type="Gene3D" id="3.30.300.30">
    <property type="match status" value="1"/>
</dbReference>
<evidence type="ECO:0000313" key="6">
    <source>
        <dbReference type="Proteomes" id="UP000193986"/>
    </source>
</evidence>
<dbReference type="Proteomes" id="UP000193986">
    <property type="component" value="Unassembled WGS sequence"/>
</dbReference>
<dbReference type="FunCoup" id="A0A1Y2B749">
    <property type="interactions" value="300"/>
</dbReference>
<dbReference type="OrthoDB" id="1898221at2759"/>
<dbReference type="STRING" id="71784.A0A1Y2B749"/>
<dbReference type="SUPFAM" id="SSF56801">
    <property type="entry name" value="Acetyl-CoA synthetase-like"/>
    <property type="match status" value="1"/>
</dbReference>
<dbReference type="InterPro" id="IPR045851">
    <property type="entry name" value="AMP-bd_C_sf"/>
</dbReference>
<dbReference type="EMBL" id="MCFC01000019">
    <property type="protein sequence ID" value="ORY30554.1"/>
    <property type="molecule type" value="Genomic_DNA"/>
</dbReference>
<accession>A0A1Y2B749</accession>
<dbReference type="GO" id="GO:0016405">
    <property type="term" value="F:CoA-ligase activity"/>
    <property type="evidence" value="ECO:0007669"/>
    <property type="project" value="TreeGrafter"/>
</dbReference>
<dbReference type="InParanoid" id="A0A1Y2B749"/>
<keyword evidence="2" id="KW-0436">Ligase</keyword>